<feature type="domain" description="Sporulation stage IV protein A C-terminal" evidence="4">
    <location>
        <begin position="418"/>
        <end position="493"/>
    </location>
</feature>
<feature type="domain" description="Stage IV sporulation protein A middle" evidence="3">
    <location>
        <begin position="239"/>
        <end position="417"/>
    </location>
</feature>
<sequence>MEENNNIYQDISVRTGGNIYIGVVGPVRTGKSTFIKKFMDTLVIPNITDERKKTRTIDELPQSAGGRTIMTTEPKFIPEESIEVVLENGISFKTRVIDCVGYIVPSALGHIENKVPRMVTTPWFKHQIPFDKAAEIGTKKVITDHSTIGLVVTTDGTISDIDRSEYEEAEARVIEELKELNKPFITLLNSIEPYSEENKILVEQLEKKYSIKVIPVNCMDLTEKEIKSIISQVLYEFPIQEVKLDIPKWLINLGKDHWLKSKIYESIKNSAYKAKKIRDAKKISDELDSCEFVSNSKIKKTDLGTGTTKIKTILEPNLFYKILAEKTGIEISGECQLMEHMLTLTGLKNKYERIAAAYDDVEETGYGIVMPVMNELKLEEPEIIKQGGKYGIRLKACAPSIHMLKTNISTEITPIVGSERQSEELVMYLLGEFESNPNKIWESNIFGKSLHELVNEGLHNKLYRMPSDAREKIKHTVEKIINEGCNGLICIIL</sequence>
<evidence type="ECO:0000313" key="5">
    <source>
        <dbReference type="EMBL" id="BED92265.1"/>
    </source>
</evidence>
<dbReference type="SUPFAM" id="SSF52540">
    <property type="entry name" value="P-loop containing nucleoside triphosphate hydrolases"/>
    <property type="match status" value="1"/>
</dbReference>
<dbReference type="InterPro" id="IPR027417">
    <property type="entry name" value="P-loop_NTPase"/>
</dbReference>
<dbReference type="Pfam" id="PF20438">
    <property type="entry name" value="SpoIVA_middle"/>
    <property type="match status" value="1"/>
</dbReference>
<keyword evidence="1" id="KW-0067">ATP-binding</keyword>
<dbReference type="NCBIfam" id="TIGR02836">
    <property type="entry name" value="spore_IV_A"/>
    <property type="match status" value="1"/>
</dbReference>
<evidence type="ECO:0000259" key="2">
    <source>
        <dbReference type="Pfam" id="PF09547"/>
    </source>
</evidence>
<keyword evidence="1" id="KW-0547">Nucleotide-binding</keyword>
<dbReference type="Gene3D" id="3.40.50.300">
    <property type="entry name" value="P-loop containing nucleotide triphosphate hydrolases"/>
    <property type="match status" value="1"/>
</dbReference>
<feature type="domain" description="Stage IV sporulation protein A ATPase" evidence="2">
    <location>
        <begin position="3"/>
        <end position="238"/>
    </location>
</feature>
<dbReference type="GO" id="GO:0030435">
    <property type="term" value="P:sporulation resulting in formation of a cellular spore"/>
    <property type="evidence" value="ECO:0007669"/>
    <property type="project" value="UniProtKB-KW"/>
</dbReference>
<dbReference type="Pfam" id="PF20439">
    <property type="entry name" value="SpoIVA_C"/>
    <property type="match status" value="1"/>
</dbReference>
<dbReference type="Proteomes" id="UP001337580">
    <property type="component" value="Chromosome"/>
</dbReference>
<dbReference type="InterPro" id="IPR014201">
    <property type="entry name" value="Spore_IV_A"/>
</dbReference>
<comment type="catalytic activity">
    <reaction evidence="1">
        <text>ATP + H2O = ADP + phosphate + H(+)</text>
        <dbReference type="Rhea" id="RHEA:13065"/>
        <dbReference type="ChEBI" id="CHEBI:15377"/>
        <dbReference type="ChEBI" id="CHEBI:15378"/>
        <dbReference type="ChEBI" id="CHEBI:30616"/>
        <dbReference type="ChEBI" id="CHEBI:43474"/>
        <dbReference type="ChEBI" id="CHEBI:456216"/>
    </reaction>
</comment>
<dbReference type="GO" id="GO:0005737">
    <property type="term" value="C:cytoplasm"/>
    <property type="evidence" value="ECO:0007669"/>
    <property type="project" value="UniProtKB-SubCell"/>
</dbReference>
<protein>
    <recommendedName>
        <fullName evidence="1">Stage IV sporulation protein A</fullName>
        <ecNumber evidence="1">3.6.1.-</ecNumber>
    </recommendedName>
    <alternativeName>
        <fullName evidence="1">Coat morphogenetic protein SpoIVA</fullName>
    </alternativeName>
</protein>
<keyword evidence="1" id="KW-0749">Sporulation</keyword>
<name>A0AA48L158_9FIRM</name>
<comment type="subcellular location">
    <subcellularLocation>
        <location evidence="1">Cytoplasm</location>
    </subcellularLocation>
</comment>
<dbReference type="InterPro" id="IPR046842">
    <property type="entry name" value="SpoIVA_ATPase"/>
</dbReference>
<organism evidence="5">
    <name type="scientific">Candidatus Improbicoccus pseudotrichonymphae</name>
    <dbReference type="NCBI Taxonomy" id="3033792"/>
    <lineage>
        <taxon>Bacteria</taxon>
        <taxon>Bacillati</taxon>
        <taxon>Bacillota</taxon>
        <taxon>Clostridia</taxon>
        <taxon>Candidatus Improbicoccus</taxon>
    </lineage>
</organism>
<keyword evidence="1" id="KW-0963">Cytoplasm</keyword>
<dbReference type="EMBL" id="AP027924">
    <property type="protein sequence ID" value="BED92265.1"/>
    <property type="molecule type" value="Genomic_DNA"/>
</dbReference>
<evidence type="ECO:0000259" key="3">
    <source>
        <dbReference type="Pfam" id="PF20438"/>
    </source>
</evidence>
<accession>A0AA48L158</accession>
<gene>
    <name evidence="5" type="ORF">CfP315_0877</name>
</gene>
<dbReference type="KEGG" id="ips:CfP315_0877"/>
<dbReference type="InterPro" id="IPR046841">
    <property type="entry name" value="SpoIVA_middle"/>
</dbReference>
<comment type="function">
    <text evidence="1">ATPase. Has a role at an early stage in the morphogenesis of the spore coat.</text>
</comment>
<dbReference type="GO" id="GO:0016887">
    <property type="term" value="F:ATP hydrolysis activity"/>
    <property type="evidence" value="ECO:0007669"/>
    <property type="project" value="InterPro"/>
</dbReference>
<dbReference type="InterPro" id="IPR046840">
    <property type="entry name" value="SpoIVA_C"/>
</dbReference>
<evidence type="ECO:0000259" key="4">
    <source>
        <dbReference type="Pfam" id="PF20439"/>
    </source>
</evidence>
<dbReference type="Pfam" id="PF09547">
    <property type="entry name" value="SpoIVA_ATPase"/>
    <property type="match status" value="1"/>
</dbReference>
<proteinExistence type="predicted"/>
<reference evidence="5" key="1">
    <citation type="journal article" date="2023" name="ISME J.">
        <title>Emergence of putative energy parasites within Clostridia revealed by genome analysis of a novel endosymbiotic clade.</title>
        <authorList>
            <person name="Takahashi K."/>
            <person name="Kuwahara H."/>
            <person name="Horikawa Y."/>
            <person name="Izawa K."/>
            <person name="Kato D."/>
            <person name="Inagaki T."/>
            <person name="Yuki M."/>
            <person name="Ohkuma M."/>
            <person name="Hongoh Y."/>
        </authorList>
    </citation>
    <scope>NUCLEOTIDE SEQUENCE</scope>
    <source>
        <strain evidence="5">CfP3-15</strain>
    </source>
</reference>
<dbReference type="EC" id="3.6.1.-" evidence="1"/>
<evidence type="ECO:0000256" key="1">
    <source>
        <dbReference type="PIRNR" id="PIRNR007466"/>
    </source>
</evidence>
<keyword evidence="1" id="KW-0378">Hydrolase</keyword>
<dbReference type="AlphaFoldDB" id="A0AA48L158"/>
<dbReference type="GO" id="GO:0005524">
    <property type="term" value="F:ATP binding"/>
    <property type="evidence" value="ECO:0007669"/>
    <property type="project" value="UniProtKB-KW"/>
</dbReference>
<dbReference type="PIRSF" id="PIRSF007466">
    <property type="entry name" value="SpoIVA"/>
    <property type="match status" value="1"/>
</dbReference>